<dbReference type="InterPro" id="IPR036236">
    <property type="entry name" value="Znf_C2H2_sf"/>
</dbReference>
<evidence type="ECO:0000256" key="2">
    <source>
        <dbReference type="ARBA" id="ARBA00022737"/>
    </source>
</evidence>
<dbReference type="PANTHER" id="PTHR14003">
    <property type="entry name" value="TRANSCRIPTIONAL REPRESSOR PROTEIN YY"/>
    <property type="match status" value="1"/>
</dbReference>
<evidence type="ECO:0000313" key="10">
    <source>
        <dbReference type="Proteomes" id="UP000800082"/>
    </source>
</evidence>
<protein>
    <recommendedName>
        <fullName evidence="5">C2H2 type master regulator of conidiophore development brlA</fullName>
    </recommendedName>
</protein>
<proteinExistence type="predicted"/>
<feature type="domain" description="C2H2-type" evidence="8">
    <location>
        <begin position="277"/>
        <end position="307"/>
    </location>
</feature>
<dbReference type="GO" id="GO:0000978">
    <property type="term" value="F:RNA polymerase II cis-regulatory region sequence-specific DNA binding"/>
    <property type="evidence" value="ECO:0007669"/>
    <property type="project" value="TreeGrafter"/>
</dbReference>
<evidence type="ECO:0000313" key="9">
    <source>
        <dbReference type="EMBL" id="KAF1927866.1"/>
    </source>
</evidence>
<evidence type="ECO:0000256" key="5">
    <source>
        <dbReference type="ARBA" id="ARBA00044085"/>
    </source>
</evidence>
<dbReference type="Proteomes" id="UP000800082">
    <property type="component" value="Unassembled WGS sequence"/>
</dbReference>
<gene>
    <name evidence="9" type="ORF">M421DRAFT_162260</name>
</gene>
<dbReference type="PROSITE" id="PS50157">
    <property type="entry name" value="ZINC_FINGER_C2H2_2"/>
    <property type="match status" value="1"/>
</dbReference>
<dbReference type="SUPFAM" id="SSF57667">
    <property type="entry name" value="beta-beta-alpha zinc fingers"/>
    <property type="match status" value="1"/>
</dbReference>
<keyword evidence="10" id="KW-1185">Reference proteome</keyword>
<accession>A0A6A5RNF7</accession>
<reference evidence="9" key="1">
    <citation type="journal article" date="2020" name="Stud. Mycol.">
        <title>101 Dothideomycetes genomes: a test case for predicting lifestyles and emergence of pathogens.</title>
        <authorList>
            <person name="Haridas S."/>
            <person name="Albert R."/>
            <person name="Binder M."/>
            <person name="Bloem J."/>
            <person name="Labutti K."/>
            <person name="Salamov A."/>
            <person name="Andreopoulos B."/>
            <person name="Baker S."/>
            <person name="Barry K."/>
            <person name="Bills G."/>
            <person name="Bluhm B."/>
            <person name="Cannon C."/>
            <person name="Castanera R."/>
            <person name="Culley D."/>
            <person name="Daum C."/>
            <person name="Ezra D."/>
            <person name="Gonzalez J."/>
            <person name="Henrissat B."/>
            <person name="Kuo A."/>
            <person name="Liang C."/>
            <person name="Lipzen A."/>
            <person name="Lutzoni F."/>
            <person name="Magnuson J."/>
            <person name="Mondo S."/>
            <person name="Nolan M."/>
            <person name="Ohm R."/>
            <person name="Pangilinan J."/>
            <person name="Park H.-J."/>
            <person name="Ramirez L."/>
            <person name="Alfaro M."/>
            <person name="Sun H."/>
            <person name="Tritt A."/>
            <person name="Yoshinaga Y."/>
            <person name="Zwiers L.-H."/>
            <person name="Turgeon B."/>
            <person name="Goodwin S."/>
            <person name="Spatafora J."/>
            <person name="Crous P."/>
            <person name="Grigoriev I."/>
        </authorList>
    </citation>
    <scope>NUCLEOTIDE SEQUENCE</scope>
    <source>
        <strain evidence="9">CBS 183.55</strain>
    </source>
</reference>
<evidence type="ECO:0000256" key="4">
    <source>
        <dbReference type="ARBA" id="ARBA00022833"/>
    </source>
</evidence>
<dbReference type="GO" id="GO:0005667">
    <property type="term" value="C:transcription regulator complex"/>
    <property type="evidence" value="ECO:0007669"/>
    <property type="project" value="TreeGrafter"/>
</dbReference>
<keyword evidence="3 6" id="KW-0863">Zinc-finger</keyword>
<evidence type="ECO:0000256" key="1">
    <source>
        <dbReference type="ARBA" id="ARBA00022723"/>
    </source>
</evidence>
<feature type="region of interest" description="Disordered" evidence="7">
    <location>
        <begin position="53"/>
        <end position="73"/>
    </location>
</feature>
<evidence type="ECO:0000256" key="7">
    <source>
        <dbReference type="SAM" id="MobiDB-lite"/>
    </source>
</evidence>
<dbReference type="GO" id="GO:0000981">
    <property type="term" value="F:DNA-binding transcription factor activity, RNA polymerase II-specific"/>
    <property type="evidence" value="ECO:0007669"/>
    <property type="project" value="TreeGrafter"/>
</dbReference>
<dbReference type="PANTHER" id="PTHR14003:SF19">
    <property type="entry name" value="YY2 TRANSCRIPTION FACTOR"/>
    <property type="match status" value="1"/>
</dbReference>
<dbReference type="AlphaFoldDB" id="A0A6A5RNF7"/>
<organism evidence="9 10">
    <name type="scientific">Didymella exigua CBS 183.55</name>
    <dbReference type="NCBI Taxonomy" id="1150837"/>
    <lineage>
        <taxon>Eukaryota</taxon>
        <taxon>Fungi</taxon>
        <taxon>Dikarya</taxon>
        <taxon>Ascomycota</taxon>
        <taxon>Pezizomycotina</taxon>
        <taxon>Dothideomycetes</taxon>
        <taxon>Pleosporomycetidae</taxon>
        <taxon>Pleosporales</taxon>
        <taxon>Pleosporineae</taxon>
        <taxon>Didymellaceae</taxon>
        <taxon>Didymella</taxon>
    </lineage>
</organism>
<dbReference type="GO" id="GO:0000785">
    <property type="term" value="C:chromatin"/>
    <property type="evidence" value="ECO:0007669"/>
    <property type="project" value="TreeGrafter"/>
</dbReference>
<evidence type="ECO:0000256" key="3">
    <source>
        <dbReference type="ARBA" id="ARBA00022771"/>
    </source>
</evidence>
<feature type="region of interest" description="Disordered" evidence="7">
    <location>
        <begin position="213"/>
        <end position="237"/>
    </location>
</feature>
<feature type="region of interest" description="Disordered" evidence="7">
    <location>
        <begin position="1"/>
        <end position="22"/>
    </location>
</feature>
<dbReference type="Gene3D" id="3.30.160.60">
    <property type="entry name" value="Classic Zinc Finger"/>
    <property type="match status" value="1"/>
</dbReference>
<dbReference type="PROSITE" id="PS00028">
    <property type="entry name" value="ZINC_FINGER_C2H2_1"/>
    <property type="match status" value="1"/>
</dbReference>
<dbReference type="InterPro" id="IPR013087">
    <property type="entry name" value="Znf_C2H2_type"/>
</dbReference>
<name>A0A6A5RNF7_9PLEO</name>
<dbReference type="SMART" id="SM00355">
    <property type="entry name" value="ZnF_C2H2"/>
    <property type="match status" value="2"/>
</dbReference>
<keyword evidence="4" id="KW-0862">Zinc</keyword>
<evidence type="ECO:0000256" key="6">
    <source>
        <dbReference type="PROSITE-ProRule" id="PRU00042"/>
    </source>
</evidence>
<evidence type="ECO:0000259" key="8">
    <source>
        <dbReference type="PROSITE" id="PS50157"/>
    </source>
</evidence>
<dbReference type="OrthoDB" id="6910977at2759"/>
<keyword evidence="1" id="KW-0479">Metal-binding</keyword>
<dbReference type="GO" id="GO:0008270">
    <property type="term" value="F:zinc ion binding"/>
    <property type="evidence" value="ECO:0007669"/>
    <property type="project" value="UniProtKB-KW"/>
</dbReference>
<sequence>MLYTEQPTPPFNSPYQTHASREDSLLEAPYLSPSQHNSMSRYPQGLGLYNYHHQAPTTLPPSPSPSEPWSGHVSTGASPIMTQAIADPYASGAFDHPIIRSPQPWDGSQLSPRSSVSSATMVSVHSHPGSNNAYHEMTTANFGSHSWSHDARYTHNEGTLPLSRHCPLIVVPERLNNNVFPYDNPYDATQIPRMEPTLAMEYDDQAYLRASSEMSSASRPEYPQTPAHRQRIRSRRHTDPATAAFVCTLCKPQKGFARNYNFKQHMETHNPNRAKPHVCRMEGCQKAFVRKLDLDRHNTSVHKKERGFKCDKCPADFARKDTCGR</sequence>
<dbReference type="EMBL" id="ML978970">
    <property type="protein sequence ID" value="KAF1927866.1"/>
    <property type="molecule type" value="Genomic_DNA"/>
</dbReference>
<keyword evidence="2" id="KW-0677">Repeat</keyword>
<dbReference type="GeneID" id="54345338"/>
<dbReference type="RefSeq" id="XP_033448118.1">
    <property type="nucleotide sequence ID" value="XM_033587692.1"/>
</dbReference>